<accession>A0A374NDY2</accession>
<evidence type="ECO:0000313" key="2">
    <source>
        <dbReference type="EMBL" id="RHK40629.1"/>
    </source>
</evidence>
<name>A0A374NDY2_9FIRM</name>
<dbReference type="EMBL" id="QRNJ01000010">
    <property type="protein sequence ID" value="RHK40629.1"/>
    <property type="molecule type" value="Genomic_DNA"/>
</dbReference>
<reference evidence="3 4" key="1">
    <citation type="submission" date="2018-08" db="EMBL/GenBank/DDBJ databases">
        <title>A genome reference for cultivated species of the human gut microbiota.</title>
        <authorList>
            <person name="Zou Y."/>
            <person name="Xue W."/>
            <person name="Luo G."/>
        </authorList>
    </citation>
    <scope>NUCLEOTIDE SEQUENCE [LARGE SCALE GENOMIC DNA]</scope>
    <source>
        <strain evidence="2 4">AF45-14BH</strain>
        <strain evidence="1 3">TM10-1AC</strain>
    </source>
</reference>
<dbReference type="AlphaFoldDB" id="A0A374NDY2"/>
<comment type="caution">
    <text evidence="1">The sequence shown here is derived from an EMBL/GenBank/DDBJ whole genome shotgun (WGS) entry which is preliminary data.</text>
</comment>
<evidence type="ECO:0000313" key="4">
    <source>
        <dbReference type="Proteomes" id="UP000283497"/>
    </source>
</evidence>
<gene>
    <name evidence="2" type="ORF">DW068_03965</name>
    <name evidence="1" type="ORF">DXD91_12480</name>
</gene>
<dbReference type="Proteomes" id="UP000283497">
    <property type="component" value="Unassembled WGS sequence"/>
</dbReference>
<evidence type="ECO:0000313" key="3">
    <source>
        <dbReference type="Proteomes" id="UP000262524"/>
    </source>
</evidence>
<dbReference type="Proteomes" id="UP000262524">
    <property type="component" value="Unassembled WGS sequence"/>
</dbReference>
<proteinExistence type="predicted"/>
<evidence type="ECO:0000313" key="1">
    <source>
        <dbReference type="EMBL" id="RGI82078.1"/>
    </source>
</evidence>
<sequence>MFCLKKMKHFKEEIIRDIFNDAVVVTTKEHYYYASESEKEQHKIDMINHGFEDSGQVMKKLRDISFLPSDWIHNSYVYYGCYIKQETMRKEKISTNPY</sequence>
<dbReference type="EMBL" id="QSOE01000108">
    <property type="protein sequence ID" value="RGI82078.1"/>
    <property type="molecule type" value="Genomic_DNA"/>
</dbReference>
<organism evidence="1 3">
    <name type="scientific">Anaerobutyricum hallii</name>
    <dbReference type="NCBI Taxonomy" id="39488"/>
    <lineage>
        <taxon>Bacteria</taxon>
        <taxon>Bacillati</taxon>
        <taxon>Bacillota</taxon>
        <taxon>Clostridia</taxon>
        <taxon>Lachnospirales</taxon>
        <taxon>Lachnospiraceae</taxon>
        <taxon>Anaerobutyricum</taxon>
    </lineage>
</organism>
<protein>
    <submittedName>
        <fullName evidence="1">Uncharacterized protein</fullName>
    </submittedName>
</protein>